<feature type="binding site" evidence="8">
    <location>
        <position position="131"/>
    </location>
    <ligand>
        <name>substrate</name>
    </ligand>
</feature>
<dbReference type="GO" id="GO:0005829">
    <property type="term" value="C:cytosol"/>
    <property type="evidence" value="ECO:0007669"/>
    <property type="project" value="TreeGrafter"/>
</dbReference>
<comment type="cofactor">
    <cofactor evidence="8">
        <name>Mg(2+)</name>
        <dbReference type="ChEBI" id="CHEBI:18420"/>
    </cofactor>
    <cofactor evidence="8">
        <name>Mn(2+)</name>
        <dbReference type="ChEBI" id="CHEBI:29035"/>
    </cofactor>
    <text evidence="8">Divalent metal cations. Mg(2+) or Mn(2+).</text>
</comment>
<proteinExistence type="inferred from homology"/>
<evidence type="ECO:0000256" key="4">
    <source>
        <dbReference type="ARBA" id="ARBA00022842"/>
    </source>
</evidence>
<dbReference type="EC" id="3.6.1.22" evidence="8"/>
<feature type="binding site" evidence="8">
    <location>
        <position position="121"/>
    </location>
    <ligand>
        <name>Zn(2+)</name>
        <dbReference type="ChEBI" id="CHEBI:29105"/>
    </ligand>
</feature>
<evidence type="ECO:0000259" key="9">
    <source>
        <dbReference type="PROSITE" id="PS51462"/>
    </source>
</evidence>
<feature type="binding site" evidence="8">
    <location>
        <position position="261"/>
    </location>
    <ligand>
        <name>substrate</name>
    </ligand>
</feature>
<dbReference type="GO" id="GO:0000210">
    <property type="term" value="F:NAD+ diphosphatase activity"/>
    <property type="evidence" value="ECO:0007669"/>
    <property type="project" value="UniProtKB-UniRule"/>
</dbReference>
<dbReference type="Gene3D" id="3.90.79.20">
    <property type="match status" value="1"/>
</dbReference>
<dbReference type="InterPro" id="IPR015375">
    <property type="entry name" value="NADH_PPase-like_N"/>
</dbReference>
<evidence type="ECO:0000256" key="7">
    <source>
        <dbReference type="ARBA" id="ARBA00023679"/>
    </source>
</evidence>
<comment type="catalytic activity">
    <reaction evidence="8">
        <text>NAD(+) + H2O = beta-nicotinamide D-ribonucleotide + AMP + 2 H(+)</text>
        <dbReference type="Rhea" id="RHEA:11800"/>
        <dbReference type="ChEBI" id="CHEBI:14649"/>
        <dbReference type="ChEBI" id="CHEBI:15377"/>
        <dbReference type="ChEBI" id="CHEBI:15378"/>
        <dbReference type="ChEBI" id="CHEBI:57540"/>
        <dbReference type="ChEBI" id="CHEBI:456215"/>
        <dbReference type="EC" id="3.6.1.22"/>
    </reaction>
</comment>
<keyword evidence="8" id="KW-0862">Zinc</keyword>
<keyword evidence="4 8" id="KW-0460">Magnesium</keyword>
<keyword evidence="6 8" id="KW-0464">Manganese</keyword>
<dbReference type="STRING" id="915471.SAMN05216201_106225"/>
<feature type="binding site" evidence="8">
    <location>
        <position position="178"/>
    </location>
    <ligand>
        <name>a divalent metal cation</name>
        <dbReference type="ChEBI" id="CHEBI:60240"/>
        <label>1</label>
    </ligand>
</feature>
<dbReference type="InterPro" id="IPR050241">
    <property type="entry name" value="NAD-cap_RNA_hydrolase_NudC"/>
</dbReference>
<name>A0A1H6XVQ0_9PSED</name>
<keyword evidence="2 8" id="KW-0479">Metal-binding</keyword>
<dbReference type="GO" id="GO:0035529">
    <property type="term" value="F:NADH pyrophosphatase activity"/>
    <property type="evidence" value="ECO:0007669"/>
    <property type="project" value="TreeGrafter"/>
</dbReference>
<evidence type="ECO:0000313" key="11">
    <source>
        <dbReference type="Proteomes" id="UP000242930"/>
    </source>
</evidence>
<evidence type="ECO:0000256" key="5">
    <source>
        <dbReference type="ARBA" id="ARBA00023027"/>
    </source>
</evidence>
<organism evidence="10 11">
    <name type="scientific">Pseudomonas linyingensis</name>
    <dbReference type="NCBI Taxonomy" id="915471"/>
    <lineage>
        <taxon>Bacteria</taxon>
        <taxon>Pseudomonadati</taxon>
        <taxon>Pseudomonadota</taxon>
        <taxon>Gammaproteobacteria</taxon>
        <taxon>Pseudomonadales</taxon>
        <taxon>Pseudomonadaceae</taxon>
        <taxon>Pseudomonas</taxon>
    </lineage>
</organism>
<dbReference type="GO" id="GO:0000287">
    <property type="term" value="F:magnesium ion binding"/>
    <property type="evidence" value="ECO:0007669"/>
    <property type="project" value="UniProtKB-UniRule"/>
</dbReference>
<comment type="catalytic activity">
    <reaction evidence="7">
        <text>a 5'-end NAD(+)-phospho-ribonucleoside in mRNA + H2O = a 5'-end phospho-adenosine-phospho-ribonucleoside in mRNA + beta-nicotinamide D-ribonucleotide + 2 H(+)</text>
        <dbReference type="Rhea" id="RHEA:60876"/>
        <dbReference type="Rhea" id="RHEA-COMP:15698"/>
        <dbReference type="Rhea" id="RHEA-COMP:15719"/>
        <dbReference type="ChEBI" id="CHEBI:14649"/>
        <dbReference type="ChEBI" id="CHEBI:15377"/>
        <dbReference type="ChEBI" id="CHEBI:15378"/>
        <dbReference type="ChEBI" id="CHEBI:144029"/>
        <dbReference type="ChEBI" id="CHEBI:144051"/>
    </reaction>
    <physiologicalReaction direction="left-to-right" evidence="7">
        <dbReference type="Rhea" id="RHEA:60877"/>
    </physiologicalReaction>
</comment>
<dbReference type="HAMAP" id="MF_00297">
    <property type="entry name" value="Nudix_NudC"/>
    <property type="match status" value="1"/>
</dbReference>
<feature type="binding site" evidence="8">
    <location>
        <begin position="212"/>
        <end position="219"/>
    </location>
    <ligand>
        <name>substrate</name>
    </ligand>
</feature>
<dbReference type="InterPro" id="IPR022925">
    <property type="entry name" value="RNA_Hydrolase_NudC"/>
</dbReference>
<evidence type="ECO:0000256" key="3">
    <source>
        <dbReference type="ARBA" id="ARBA00022801"/>
    </source>
</evidence>
<dbReference type="EMBL" id="FNZE01000006">
    <property type="protein sequence ID" value="SEJ28625.1"/>
    <property type="molecule type" value="Genomic_DNA"/>
</dbReference>
<feature type="binding site" evidence="8">
    <location>
        <position position="139"/>
    </location>
    <ligand>
        <name>Zn(2+)</name>
        <dbReference type="ChEBI" id="CHEBI:29105"/>
    </ligand>
</feature>
<protein>
    <recommendedName>
        <fullName evidence="8">NAD-capped RNA hydrolase NudC</fullName>
        <shortName evidence="8">DeNADding enzyme NudC</shortName>
        <ecNumber evidence="8">3.6.1.-</ecNumber>
    </recommendedName>
    <alternativeName>
        <fullName evidence="8">NADH pyrophosphatase</fullName>
        <ecNumber evidence="8">3.6.1.22</ecNumber>
    </alternativeName>
</protein>
<dbReference type="CDD" id="cd03429">
    <property type="entry name" value="NUDIX_NADH_pyrophosphatase_Nudt13"/>
    <property type="match status" value="1"/>
</dbReference>
<feature type="binding site" evidence="8">
    <location>
        <position position="198"/>
    </location>
    <ligand>
        <name>a divalent metal cation</name>
        <dbReference type="ChEBI" id="CHEBI:60240"/>
        <label>1</label>
    </ligand>
</feature>
<comment type="caution">
    <text evidence="8">Lacks conserved residue(s) required for the propagation of feature annotation.</text>
</comment>
<dbReference type="GO" id="GO:0006742">
    <property type="term" value="P:NADP+ catabolic process"/>
    <property type="evidence" value="ECO:0007669"/>
    <property type="project" value="TreeGrafter"/>
</dbReference>
<dbReference type="NCBIfam" id="NF001299">
    <property type="entry name" value="PRK00241.1"/>
    <property type="match status" value="1"/>
</dbReference>
<dbReference type="Pfam" id="PF00293">
    <property type="entry name" value="NUDIX"/>
    <property type="match status" value="1"/>
</dbReference>
<keyword evidence="11" id="KW-1185">Reference proteome</keyword>
<dbReference type="OrthoDB" id="9791656at2"/>
<feature type="binding site" evidence="8">
    <location>
        <position position="239"/>
    </location>
    <ligand>
        <name>a divalent metal cation</name>
        <dbReference type="ChEBI" id="CHEBI:60240"/>
        <label>3</label>
    </ligand>
</feature>
<evidence type="ECO:0000256" key="1">
    <source>
        <dbReference type="ARBA" id="ARBA00009595"/>
    </source>
</evidence>
<dbReference type="Proteomes" id="UP000242930">
    <property type="component" value="Unassembled WGS sequence"/>
</dbReference>
<dbReference type="PANTHER" id="PTHR42904">
    <property type="entry name" value="NUDIX HYDROLASE, NUDC SUBFAMILY"/>
    <property type="match status" value="1"/>
</dbReference>
<feature type="binding site" evidence="8">
    <location>
        <position position="194"/>
    </location>
    <ligand>
        <name>a divalent metal cation</name>
        <dbReference type="ChEBI" id="CHEBI:60240"/>
        <label>2</label>
    </ligand>
</feature>
<gene>
    <name evidence="8" type="primary">nudC</name>
    <name evidence="10" type="ORF">SAMN05216201_106225</name>
</gene>
<feature type="binding site" evidence="8">
    <location>
        <position position="136"/>
    </location>
    <ligand>
        <name>Zn(2+)</name>
        <dbReference type="ChEBI" id="CHEBI:29105"/>
    </ligand>
</feature>
<dbReference type="Pfam" id="PF09297">
    <property type="entry name" value="Zn_ribbon_NUD"/>
    <property type="match status" value="1"/>
</dbReference>
<dbReference type="GO" id="GO:0030145">
    <property type="term" value="F:manganese ion binding"/>
    <property type="evidence" value="ECO:0007669"/>
    <property type="project" value="UniProtKB-UniRule"/>
</dbReference>
<dbReference type="Pfam" id="PF09296">
    <property type="entry name" value="NUDIX-like"/>
    <property type="match status" value="1"/>
</dbReference>
<dbReference type="GO" id="GO:0110153">
    <property type="term" value="F:RNA NAD-cap (NMN-forming) hydrolase activity"/>
    <property type="evidence" value="ECO:0007669"/>
    <property type="project" value="RHEA"/>
</dbReference>
<comment type="catalytic activity">
    <reaction evidence="8">
        <text>NADH + H2O = reduced beta-nicotinamide D-ribonucleotide + AMP + 2 H(+)</text>
        <dbReference type="Rhea" id="RHEA:48868"/>
        <dbReference type="ChEBI" id="CHEBI:15377"/>
        <dbReference type="ChEBI" id="CHEBI:15378"/>
        <dbReference type="ChEBI" id="CHEBI:57945"/>
        <dbReference type="ChEBI" id="CHEBI:90832"/>
        <dbReference type="ChEBI" id="CHEBI:456215"/>
        <dbReference type="EC" id="3.6.1.22"/>
    </reaction>
</comment>
<evidence type="ECO:0000313" key="10">
    <source>
        <dbReference type="EMBL" id="SEJ28625.1"/>
    </source>
</evidence>
<sequence>MTGSNLWQPAVIDAGQAGGWALAHCRQQFLCDARGVLFPRALLQAHLPQPMVLAEHGVGYFNRQPVCVLELADNAGDLLPGGFWKGLRQFMHEGDLATFRMLGYAAQVATWARQHRFCGSCGGPLQPLSGERAMACPSCELHHYPRLSPSIIVLISRGDELLLARSPRFAAGVYSTLAGFVEPGESIEECVRREVREEVALEVGNLRYIASQSWPFPHSLMLGFHADYVAGEIVPQPEEIEDARWFTPDQLPPLPAHGSIARYLIELYLARRSGTAEPVLPG</sequence>
<dbReference type="SUPFAM" id="SSF55811">
    <property type="entry name" value="Nudix"/>
    <property type="match status" value="2"/>
</dbReference>
<comment type="function">
    <text evidence="8">mRNA decapping enzyme that specifically removes the nicotinamide adenine dinucleotide (NAD) cap from a subset of mRNAs by hydrolyzing the diphosphate linkage to produce nicotinamide mononucleotide (NMN) and 5' monophosphate mRNA. The NAD-cap is present at the 5'-end of some mRNAs and stabilizes RNA against 5'-processing. Has preference for mRNAs with a 5'-end purine. Catalyzes the hydrolysis of a broad range of dinucleotide pyrophosphates.</text>
</comment>
<evidence type="ECO:0000256" key="6">
    <source>
        <dbReference type="ARBA" id="ARBA00023211"/>
    </source>
</evidence>
<dbReference type="InterPro" id="IPR015376">
    <property type="entry name" value="Znr_NADH_PPase"/>
</dbReference>
<dbReference type="InterPro" id="IPR015797">
    <property type="entry name" value="NUDIX_hydrolase-like_dom_sf"/>
</dbReference>
<feature type="binding site" evidence="8">
    <location>
        <position position="194"/>
    </location>
    <ligand>
        <name>a divalent metal cation</name>
        <dbReference type="ChEBI" id="CHEBI:60240"/>
        <label>3</label>
    </ligand>
</feature>
<dbReference type="InterPro" id="IPR000086">
    <property type="entry name" value="NUDIX_hydrolase_dom"/>
</dbReference>
<dbReference type="PANTHER" id="PTHR42904:SF6">
    <property type="entry name" value="NAD-CAPPED RNA HYDROLASE NUDT12"/>
    <property type="match status" value="1"/>
</dbReference>
<dbReference type="GO" id="GO:0019677">
    <property type="term" value="P:NAD+ catabolic process"/>
    <property type="evidence" value="ECO:0007669"/>
    <property type="project" value="TreeGrafter"/>
</dbReference>
<dbReference type="PROSITE" id="PS51462">
    <property type="entry name" value="NUDIX"/>
    <property type="match status" value="1"/>
</dbReference>
<evidence type="ECO:0000256" key="2">
    <source>
        <dbReference type="ARBA" id="ARBA00022723"/>
    </source>
</evidence>
<dbReference type="RefSeq" id="WP_090310367.1">
    <property type="nucleotide sequence ID" value="NZ_FNZE01000006.1"/>
</dbReference>
<feature type="domain" description="Nudix hydrolase" evidence="9">
    <location>
        <begin position="145"/>
        <end position="268"/>
    </location>
</feature>
<accession>A0A1H6XVQ0</accession>
<feature type="binding site" evidence="8">
    <location>
        <position position="239"/>
    </location>
    <ligand>
        <name>a divalent metal cation</name>
        <dbReference type="ChEBI" id="CHEBI:60240"/>
        <label>1</label>
    </ligand>
</feature>
<dbReference type="InterPro" id="IPR049734">
    <property type="entry name" value="NudC-like_C"/>
</dbReference>
<comment type="cofactor">
    <cofactor evidence="8">
        <name>Zn(2+)</name>
        <dbReference type="ChEBI" id="CHEBI:29105"/>
    </cofactor>
    <text evidence="8">Binds 1 zinc ion per subunit.</text>
</comment>
<feature type="binding site" evidence="8">
    <location>
        <position position="118"/>
    </location>
    <ligand>
        <name>Zn(2+)</name>
        <dbReference type="ChEBI" id="CHEBI:29105"/>
    </ligand>
</feature>
<feature type="binding site" evidence="8">
    <location>
        <position position="198"/>
    </location>
    <ligand>
        <name>a divalent metal cation</name>
        <dbReference type="ChEBI" id="CHEBI:60240"/>
        <label>3</label>
    </ligand>
</feature>
<dbReference type="EC" id="3.6.1.-" evidence="8"/>
<evidence type="ECO:0000256" key="8">
    <source>
        <dbReference type="HAMAP-Rule" id="MF_00297"/>
    </source>
</evidence>
<dbReference type="AlphaFoldDB" id="A0A1H6XVQ0"/>
<dbReference type="GO" id="GO:0008270">
    <property type="term" value="F:zinc ion binding"/>
    <property type="evidence" value="ECO:0007669"/>
    <property type="project" value="UniProtKB-UniRule"/>
</dbReference>
<keyword evidence="5 8" id="KW-0520">NAD</keyword>
<comment type="similarity">
    <text evidence="1 8">Belongs to the Nudix hydrolase family. NudC subfamily.</text>
</comment>
<comment type="subunit">
    <text evidence="8">Homodimer.</text>
</comment>
<dbReference type="Gene3D" id="3.90.79.10">
    <property type="entry name" value="Nucleoside Triphosphate Pyrophosphohydrolase"/>
    <property type="match status" value="1"/>
</dbReference>
<feature type="binding site" evidence="8">
    <location>
        <position position="88"/>
    </location>
    <ligand>
        <name>substrate</name>
    </ligand>
</feature>
<keyword evidence="3 8" id="KW-0378">Hydrolase</keyword>
<feature type="short sequence motif" description="Nudix box" evidence="8">
    <location>
        <begin position="179"/>
        <end position="200"/>
    </location>
</feature>
<feature type="binding site" evidence="8">
    <location>
        <position position="144"/>
    </location>
    <ligand>
        <name>substrate</name>
    </ligand>
</feature>
<reference evidence="11" key="1">
    <citation type="submission" date="2016-10" db="EMBL/GenBank/DDBJ databases">
        <authorList>
            <person name="Varghese N."/>
            <person name="Submissions S."/>
        </authorList>
    </citation>
    <scope>NUCLEOTIDE SEQUENCE [LARGE SCALE GENOMIC DNA]</scope>
    <source>
        <strain evidence="11">LMG 25967</strain>
    </source>
</reference>